<evidence type="ECO:0000313" key="2">
    <source>
        <dbReference type="Proteomes" id="UP001494588"/>
    </source>
</evidence>
<sequence>MSLIDQWFAEATPTIVLAALNLSTPLHWGIERGASPYRITYTISKNVTGFVEMTHRQVGIPEVKPTPLLVYYEALDVGIDLRYPGAPDVGPEMWRKVQIYQPHFHSPTYTLDVEFGDAMGEPFDPPQKTSLTLEFGLLPSGLGSGVAFVGQSVGVTSAAFQWLCDGYLNGPAS</sequence>
<reference evidence="1 2" key="1">
    <citation type="submission" date="2024-01" db="EMBL/GenBank/DDBJ databases">
        <title>The diversity of rhizobia nodulating Mimosa spp. in eleven states of Brazil covering several biomes is determined by host plant, location, and edaphic factors.</title>
        <authorList>
            <person name="Rouws L."/>
            <person name="Barauna A."/>
            <person name="Beukes C."/>
            <person name="De Faria S.M."/>
            <person name="Gross E."/>
            <person name="Dos Reis Junior F.B."/>
            <person name="Simon M."/>
            <person name="Maluk M."/>
            <person name="Odee D.W."/>
            <person name="Kenicer G."/>
            <person name="Young J.P.W."/>
            <person name="Reis V.M."/>
            <person name="Zilli J."/>
            <person name="James E.K."/>
        </authorList>
    </citation>
    <scope>NUCLEOTIDE SEQUENCE [LARGE SCALE GENOMIC DNA]</scope>
    <source>
        <strain evidence="1 2">JPY77</strain>
    </source>
</reference>
<dbReference type="EMBL" id="JAZHGC010000033">
    <property type="protein sequence ID" value="MEM5290210.1"/>
    <property type="molecule type" value="Genomic_DNA"/>
</dbReference>
<evidence type="ECO:0000313" key="1">
    <source>
        <dbReference type="EMBL" id="MEM5290210.1"/>
    </source>
</evidence>
<name>A0ABU9QL39_9BURK</name>
<organism evidence="1 2">
    <name type="scientific">Paraburkholderia sabiae</name>
    <dbReference type="NCBI Taxonomy" id="273251"/>
    <lineage>
        <taxon>Bacteria</taxon>
        <taxon>Pseudomonadati</taxon>
        <taxon>Pseudomonadota</taxon>
        <taxon>Betaproteobacteria</taxon>
        <taxon>Burkholderiales</taxon>
        <taxon>Burkholderiaceae</taxon>
        <taxon>Paraburkholderia</taxon>
    </lineage>
</organism>
<dbReference type="RefSeq" id="WP_201651847.1">
    <property type="nucleotide sequence ID" value="NZ_CAJHCS010000014.1"/>
</dbReference>
<proteinExistence type="predicted"/>
<keyword evidence="2" id="KW-1185">Reference proteome</keyword>
<gene>
    <name evidence="1" type="ORF">V4C55_31245</name>
</gene>
<comment type="caution">
    <text evidence="1">The sequence shown here is derived from an EMBL/GenBank/DDBJ whole genome shotgun (WGS) entry which is preliminary data.</text>
</comment>
<dbReference type="Proteomes" id="UP001494588">
    <property type="component" value="Unassembled WGS sequence"/>
</dbReference>
<protein>
    <submittedName>
        <fullName evidence="1">Uncharacterized protein</fullName>
    </submittedName>
</protein>
<accession>A0ABU9QL39</accession>